<sequence length="284" mass="31425">MTQKRATPTIKRRRVGGQLRRWRGTVRSGDAAKLMGWDTTRLSRIERGTYRVSDEEVRTLCQRLGVDDPDGVEEVARAAEQPLGEGWWAAYAGRIGQNYLDFIELEAEAQTLQVQHPVIVPGLLQSPGYVREMITRRPTAVSPEHAEMLVAIRLARQAVLSTATRLHALVPESALHATFESGPAIMRDQIRKLLDASEMANVELQIIPLTTHPTYGSSGAITLLSYKHPWAKVASVDGPMGGSHTDDAAQVSFLEREFAAIAEIALTVDKSRDLLNEYLEGPHK</sequence>
<protein>
    <submittedName>
        <fullName evidence="2">Helix-turn-helix domain-containing protein</fullName>
    </submittedName>
</protein>
<dbReference type="InterPro" id="IPR010982">
    <property type="entry name" value="Lambda_DNA-bd_dom_sf"/>
</dbReference>
<reference evidence="2" key="1">
    <citation type="submission" date="2021-04" db="EMBL/GenBank/DDBJ databases">
        <title>Sequencing of actinobacteria type strains.</title>
        <authorList>
            <person name="Nguyen G.-S."/>
            <person name="Wentzel A."/>
        </authorList>
    </citation>
    <scope>NUCLEOTIDE SEQUENCE</scope>
    <source>
        <strain evidence="2">DSM 42095</strain>
    </source>
</reference>
<dbReference type="EMBL" id="JAGSMN010000743">
    <property type="protein sequence ID" value="MBR7676787.1"/>
    <property type="molecule type" value="Genomic_DNA"/>
</dbReference>
<gene>
    <name evidence="2" type="ORF">KDA82_28035</name>
</gene>
<dbReference type="InterPro" id="IPR001387">
    <property type="entry name" value="Cro/C1-type_HTH"/>
</dbReference>
<evidence type="ECO:0000313" key="2">
    <source>
        <dbReference type="EMBL" id="MBR7676787.1"/>
    </source>
</evidence>
<feature type="domain" description="HTH cro/C1-type" evidence="1">
    <location>
        <begin position="32"/>
        <end position="72"/>
    </location>
</feature>
<dbReference type="Gene3D" id="1.10.260.40">
    <property type="entry name" value="lambda repressor-like DNA-binding domains"/>
    <property type="match status" value="1"/>
</dbReference>
<dbReference type="AlphaFoldDB" id="A0A8T4J3I9"/>
<organism evidence="2 3">
    <name type="scientific">Streptomyces daliensis</name>
    <dbReference type="NCBI Taxonomy" id="299421"/>
    <lineage>
        <taxon>Bacteria</taxon>
        <taxon>Bacillati</taxon>
        <taxon>Actinomycetota</taxon>
        <taxon>Actinomycetes</taxon>
        <taxon>Kitasatosporales</taxon>
        <taxon>Streptomycetaceae</taxon>
        <taxon>Streptomyces</taxon>
    </lineage>
</organism>
<dbReference type="CDD" id="cd00093">
    <property type="entry name" value="HTH_XRE"/>
    <property type="match status" value="1"/>
</dbReference>
<accession>A0A8T4J3I9</accession>
<keyword evidence="3" id="KW-1185">Reference proteome</keyword>
<proteinExistence type="predicted"/>
<dbReference type="GO" id="GO:0003677">
    <property type="term" value="F:DNA binding"/>
    <property type="evidence" value="ECO:0007669"/>
    <property type="project" value="InterPro"/>
</dbReference>
<dbReference type="Proteomes" id="UP000675554">
    <property type="component" value="Unassembled WGS sequence"/>
</dbReference>
<evidence type="ECO:0000313" key="3">
    <source>
        <dbReference type="Proteomes" id="UP000675554"/>
    </source>
</evidence>
<dbReference type="InterPro" id="IPR043917">
    <property type="entry name" value="DUF5753"/>
</dbReference>
<dbReference type="SUPFAM" id="SSF47413">
    <property type="entry name" value="lambda repressor-like DNA-binding domains"/>
    <property type="match status" value="1"/>
</dbReference>
<dbReference type="Pfam" id="PF19054">
    <property type="entry name" value="DUF5753"/>
    <property type="match status" value="1"/>
</dbReference>
<evidence type="ECO:0000259" key="1">
    <source>
        <dbReference type="PROSITE" id="PS50943"/>
    </source>
</evidence>
<name>A0A8T4J3I9_9ACTN</name>
<comment type="caution">
    <text evidence="2">The sequence shown here is derived from an EMBL/GenBank/DDBJ whole genome shotgun (WGS) entry which is preliminary data.</text>
</comment>
<dbReference type="Pfam" id="PF13560">
    <property type="entry name" value="HTH_31"/>
    <property type="match status" value="1"/>
</dbReference>
<dbReference type="PROSITE" id="PS50943">
    <property type="entry name" value="HTH_CROC1"/>
    <property type="match status" value="1"/>
</dbReference>